<dbReference type="Proteomes" id="UP000708338">
    <property type="component" value="Unassembled WGS sequence"/>
</dbReference>
<protein>
    <submittedName>
        <fullName evidence="1">Uncharacterized protein</fullName>
    </submittedName>
</protein>
<name>A0AA41K855_9FIRM</name>
<dbReference type="AlphaFoldDB" id="A0AA41K855"/>
<dbReference type="RefSeq" id="WP_117451922.1">
    <property type="nucleotide sequence ID" value="NZ_CABJDD010000018.1"/>
</dbReference>
<gene>
    <name evidence="1" type="ORF">GPL26_24495</name>
</gene>
<organism evidence="1 2">
    <name type="scientific">Enterocloster citroniae</name>
    <dbReference type="NCBI Taxonomy" id="358743"/>
    <lineage>
        <taxon>Bacteria</taxon>
        <taxon>Bacillati</taxon>
        <taxon>Bacillota</taxon>
        <taxon>Clostridia</taxon>
        <taxon>Lachnospirales</taxon>
        <taxon>Lachnospiraceae</taxon>
        <taxon>Enterocloster</taxon>
    </lineage>
</organism>
<comment type="caution">
    <text evidence="1">The sequence shown here is derived from an EMBL/GenBank/DDBJ whole genome shotgun (WGS) entry which is preliminary data.</text>
</comment>
<evidence type="ECO:0000313" key="1">
    <source>
        <dbReference type="EMBL" id="MBT9812758.1"/>
    </source>
</evidence>
<sequence>MGELSKKPLLGVKPAWLVIEERNMDLTKAIWERTMQETKTLADYRLMVIWATEIVMNYNMLLALDKTTKTLGE</sequence>
<reference evidence="1" key="1">
    <citation type="journal article" date="2021" name="Gut Microbes">
        <title>A synthetic consortium of 100 gut commensals modulates the composition and function in a colon model of the microbiome of elderly subjects.</title>
        <authorList>
            <person name="Perez M."/>
            <person name="Ntemiri A."/>
            <person name="Tan H."/>
            <person name="Harris H.M.B."/>
            <person name="Roager H.M."/>
            <person name="Ribiere C."/>
            <person name="O'Toole P.W."/>
        </authorList>
    </citation>
    <scope>NUCLEOTIDE SEQUENCE</scope>
    <source>
        <strain evidence="1">MCC335</strain>
    </source>
</reference>
<evidence type="ECO:0000313" key="2">
    <source>
        <dbReference type="Proteomes" id="UP000708338"/>
    </source>
</evidence>
<dbReference type="EMBL" id="WQPS01000065">
    <property type="protein sequence ID" value="MBT9812758.1"/>
    <property type="molecule type" value="Genomic_DNA"/>
</dbReference>
<proteinExistence type="predicted"/>
<accession>A0AA41K855</accession>